<evidence type="ECO:0000256" key="10">
    <source>
        <dbReference type="ARBA" id="ARBA00023136"/>
    </source>
</evidence>
<dbReference type="EMBL" id="VBOY01000063">
    <property type="protein sequence ID" value="TMQ65851.1"/>
    <property type="molecule type" value="Genomic_DNA"/>
</dbReference>
<dbReference type="InterPro" id="IPR007895">
    <property type="entry name" value="MASE1"/>
</dbReference>
<organism evidence="13 14">
    <name type="scientific">Eiseniibacteriota bacterium</name>
    <dbReference type="NCBI Taxonomy" id="2212470"/>
    <lineage>
        <taxon>Bacteria</taxon>
        <taxon>Candidatus Eiseniibacteriota</taxon>
    </lineage>
</organism>
<dbReference type="GO" id="GO:0007234">
    <property type="term" value="P:osmosensory signaling via phosphorelay pathway"/>
    <property type="evidence" value="ECO:0007669"/>
    <property type="project" value="TreeGrafter"/>
</dbReference>
<evidence type="ECO:0000256" key="4">
    <source>
        <dbReference type="ARBA" id="ARBA00022475"/>
    </source>
</evidence>
<name>A0A538TQE7_UNCEI</name>
<dbReference type="InterPro" id="IPR003661">
    <property type="entry name" value="HisK_dim/P_dom"/>
</dbReference>
<dbReference type="InterPro" id="IPR003594">
    <property type="entry name" value="HATPase_dom"/>
</dbReference>
<dbReference type="CDD" id="cd00082">
    <property type="entry name" value="HisKA"/>
    <property type="match status" value="1"/>
</dbReference>
<feature type="transmembrane region" description="Helical" evidence="11">
    <location>
        <begin position="238"/>
        <end position="256"/>
    </location>
</feature>
<dbReference type="PRINTS" id="PR00344">
    <property type="entry name" value="BCTRLSENSOR"/>
</dbReference>
<dbReference type="InterPro" id="IPR005467">
    <property type="entry name" value="His_kinase_dom"/>
</dbReference>
<feature type="transmembrane region" description="Helical" evidence="11">
    <location>
        <begin position="210"/>
        <end position="232"/>
    </location>
</feature>
<keyword evidence="4" id="KW-1003">Cell membrane</keyword>
<protein>
    <recommendedName>
        <fullName evidence="3">histidine kinase</fullName>
        <ecNumber evidence="3">2.7.13.3</ecNumber>
    </recommendedName>
</protein>
<dbReference type="Proteomes" id="UP000316609">
    <property type="component" value="Unassembled WGS sequence"/>
</dbReference>
<evidence type="ECO:0000313" key="13">
    <source>
        <dbReference type="EMBL" id="TMQ65851.1"/>
    </source>
</evidence>
<evidence type="ECO:0000256" key="5">
    <source>
        <dbReference type="ARBA" id="ARBA00022553"/>
    </source>
</evidence>
<feature type="transmembrane region" description="Helical" evidence="11">
    <location>
        <begin position="263"/>
        <end position="281"/>
    </location>
</feature>
<comment type="catalytic activity">
    <reaction evidence="1">
        <text>ATP + protein L-histidine = ADP + protein N-phospho-L-histidine.</text>
        <dbReference type="EC" id="2.7.13.3"/>
    </reaction>
</comment>
<evidence type="ECO:0000256" key="11">
    <source>
        <dbReference type="SAM" id="Phobius"/>
    </source>
</evidence>
<dbReference type="InterPro" id="IPR004358">
    <property type="entry name" value="Sig_transdc_His_kin-like_C"/>
</dbReference>
<dbReference type="Gene3D" id="1.10.287.130">
    <property type="match status" value="1"/>
</dbReference>
<dbReference type="PANTHER" id="PTHR42878">
    <property type="entry name" value="TWO-COMPONENT HISTIDINE KINASE"/>
    <property type="match status" value="1"/>
</dbReference>
<feature type="transmembrane region" description="Helical" evidence="11">
    <location>
        <begin position="143"/>
        <end position="167"/>
    </location>
</feature>
<dbReference type="PROSITE" id="PS50109">
    <property type="entry name" value="HIS_KIN"/>
    <property type="match status" value="1"/>
</dbReference>
<dbReference type="GO" id="GO:0030295">
    <property type="term" value="F:protein kinase activator activity"/>
    <property type="evidence" value="ECO:0007669"/>
    <property type="project" value="TreeGrafter"/>
</dbReference>
<dbReference type="InterPro" id="IPR036890">
    <property type="entry name" value="HATPase_C_sf"/>
</dbReference>
<evidence type="ECO:0000259" key="12">
    <source>
        <dbReference type="PROSITE" id="PS50109"/>
    </source>
</evidence>
<dbReference type="InterPro" id="IPR036097">
    <property type="entry name" value="HisK_dim/P_sf"/>
</dbReference>
<dbReference type="SUPFAM" id="SSF55874">
    <property type="entry name" value="ATPase domain of HSP90 chaperone/DNA topoisomerase II/histidine kinase"/>
    <property type="match status" value="1"/>
</dbReference>
<dbReference type="AlphaFoldDB" id="A0A538TQE7"/>
<keyword evidence="5" id="KW-0597">Phosphoprotein</keyword>
<reference evidence="13 14" key="1">
    <citation type="journal article" date="2019" name="Nat. Microbiol.">
        <title>Mediterranean grassland soil C-N compound turnover is dependent on rainfall and depth, and is mediated by genomically divergent microorganisms.</title>
        <authorList>
            <person name="Diamond S."/>
            <person name="Andeer P.F."/>
            <person name="Li Z."/>
            <person name="Crits-Christoph A."/>
            <person name="Burstein D."/>
            <person name="Anantharaman K."/>
            <person name="Lane K.R."/>
            <person name="Thomas B.C."/>
            <person name="Pan C."/>
            <person name="Northen T.R."/>
            <person name="Banfield J.F."/>
        </authorList>
    </citation>
    <scope>NUCLEOTIDE SEQUENCE [LARGE SCALE GENOMIC DNA]</scope>
    <source>
        <strain evidence="13">WS_8</strain>
    </source>
</reference>
<dbReference type="GO" id="GO:0000155">
    <property type="term" value="F:phosphorelay sensor kinase activity"/>
    <property type="evidence" value="ECO:0007669"/>
    <property type="project" value="InterPro"/>
</dbReference>
<comment type="caution">
    <text evidence="13">The sequence shown here is derived from an EMBL/GenBank/DDBJ whole genome shotgun (WGS) entry which is preliminary data.</text>
</comment>
<evidence type="ECO:0000256" key="3">
    <source>
        <dbReference type="ARBA" id="ARBA00012438"/>
    </source>
</evidence>
<feature type="domain" description="Histidine kinase" evidence="12">
    <location>
        <begin position="343"/>
        <end position="558"/>
    </location>
</feature>
<dbReference type="SUPFAM" id="SSF47384">
    <property type="entry name" value="Homodimeric domain of signal transducing histidine kinase"/>
    <property type="match status" value="1"/>
</dbReference>
<dbReference type="Pfam" id="PF00512">
    <property type="entry name" value="HisKA"/>
    <property type="match status" value="1"/>
</dbReference>
<feature type="transmembrane region" description="Helical" evidence="11">
    <location>
        <begin position="35"/>
        <end position="57"/>
    </location>
</feature>
<keyword evidence="6" id="KW-0808">Transferase</keyword>
<feature type="transmembrane region" description="Helical" evidence="11">
    <location>
        <begin position="179"/>
        <end position="198"/>
    </location>
</feature>
<dbReference type="InterPro" id="IPR050351">
    <property type="entry name" value="BphY/WalK/GraS-like"/>
</dbReference>
<sequence>MDQPRTITPITDLSAVGFASVRPEDTRSRARPHPALLVAIAAAYAVAGKLGLMVAIVHPSASAVWAPTGIALACFLRLGYAVWPGIFLGALIVNVTTAGSLLSSLGIATGNTLEGLIGAYLVNRFAHGGHAFDRARDTIRYTILAGMLSTMASATVGVASLASQGFARWAEFGSIWVTWWLGDLGGALVVAPLLLLWVGNPRIRWNRAKALEAGLLMLCLVVVGQVVFGLTATLGSKGHPLAFLCMPLLVWAAYRFSPRIASAAILVLSVVAVTGSLRSTATLERWELNQSLVMLQVFMGVAAATTLAFAALVAERARGEAAVRAASEGLRAAMTELEAFNYSISHDLRSPIGAVLNYSSAIEEDFGAELDEKGLRMLRGIRVSAESAASLLDQLVQLGWAGREHDEKMLLDMTSLAHDVHAEILTAGKEASEVHFDLRDLPPAWGSAALVRCVFRNLFTNAVKFTRGRPERSVHVAGVVGDRENAYWVVDNGVGFDPALGEAVFQPFRRLAHSAQYEGTGLGLAIAAKIVRRHGGRIWGESDGSNGARFCFTLPKNGEGT</sequence>
<evidence type="ECO:0000256" key="9">
    <source>
        <dbReference type="ARBA" id="ARBA00022989"/>
    </source>
</evidence>
<dbReference type="SMART" id="SM00388">
    <property type="entry name" value="HisKA"/>
    <property type="match status" value="1"/>
</dbReference>
<evidence type="ECO:0000256" key="7">
    <source>
        <dbReference type="ARBA" id="ARBA00022692"/>
    </source>
</evidence>
<feature type="transmembrane region" description="Helical" evidence="11">
    <location>
        <begin position="293"/>
        <end position="314"/>
    </location>
</feature>
<dbReference type="Pfam" id="PF02518">
    <property type="entry name" value="HATPase_c"/>
    <property type="match status" value="1"/>
</dbReference>
<proteinExistence type="predicted"/>
<evidence type="ECO:0000256" key="1">
    <source>
        <dbReference type="ARBA" id="ARBA00000085"/>
    </source>
</evidence>
<dbReference type="EC" id="2.7.13.3" evidence="3"/>
<dbReference type="Gene3D" id="3.30.565.10">
    <property type="entry name" value="Histidine kinase-like ATPase, C-terminal domain"/>
    <property type="match status" value="1"/>
</dbReference>
<keyword evidence="8" id="KW-0418">Kinase</keyword>
<accession>A0A538TQE7</accession>
<dbReference type="GO" id="GO:0005886">
    <property type="term" value="C:plasma membrane"/>
    <property type="evidence" value="ECO:0007669"/>
    <property type="project" value="UniProtKB-SubCell"/>
</dbReference>
<feature type="transmembrane region" description="Helical" evidence="11">
    <location>
        <begin position="69"/>
        <end position="95"/>
    </location>
</feature>
<evidence type="ECO:0000256" key="2">
    <source>
        <dbReference type="ARBA" id="ARBA00004651"/>
    </source>
</evidence>
<dbReference type="GO" id="GO:0000156">
    <property type="term" value="F:phosphorelay response regulator activity"/>
    <property type="evidence" value="ECO:0007669"/>
    <property type="project" value="TreeGrafter"/>
</dbReference>
<dbReference type="SMART" id="SM00387">
    <property type="entry name" value="HATPase_c"/>
    <property type="match status" value="1"/>
</dbReference>
<dbReference type="Pfam" id="PF05231">
    <property type="entry name" value="MASE1"/>
    <property type="match status" value="1"/>
</dbReference>
<comment type="subcellular location">
    <subcellularLocation>
        <location evidence="2">Cell membrane</location>
        <topology evidence="2">Multi-pass membrane protein</topology>
    </subcellularLocation>
</comment>
<keyword evidence="10 11" id="KW-0472">Membrane</keyword>
<evidence type="ECO:0000313" key="14">
    <source>
        <dbReference type="Proteomes" id="UP000316609"/>
    </source>
</evidence>
<keyword evidence="7 11" id="KW-0812">Transmembrane</keyword>
<dbReference type="PANTHER" id="PTHR42878:SF15">
    <property type="entry name" value="BACTERIOPHYTOCHROME"/>
    <property type="match status" value="1"/>
</dbReference>
<evidence type="ECO:0000256" key="8">
    <source>
        <dbReference type="ARBA" id="ARBA00022777"/>
    </source>
</evidence>
<gene>
    <name evidence="13" type="ORF">E6K78_06970</name>
</gene>
<evidence type="ECO:0000256" key="6">
    <source>
        <dbReference type="ARBA" id="ARBA00022679"/>
    </source>
</evidence>
<keyword evidence="9 11" id="KW-1133">Transmembrane helix</keyword>